<proteinExistence type="predicted"/>
<protein>
    <recommendedName>
        <fullName evidence="4">Rubisco LSMT substrate-binding domain-containing protein</fullName>
    </recommendedName>
</protein>
<dbReference type="Gene3D" id="3.90.1420.10">
    <property type="entry name" value="Rubisco LSMT, substrate-binding domain"/>
    <property type="match status" value="1"/>
</dbReference>
<dbReference type="GO" id="GO:0016279">
    <property type="term" value="F:protein-lysine N-methyltransferase activity"/>
    <property type="evidence" value="ECO:0007669"/>
    <property type="project" value="TreeGrafter"/>
</dbReference>
<dbReference type="AlphaFoldDB" id="A0A328E418"/>
<dbReference type="InterPro" id="IPR015353">
    <property type="entry name" value="Rubisco_LSMT_subst-bd"/>
</dbReference>
<dbReference type="Proteomes" id="UP000249390">
    <property type="component" value="Unassembled WGS sequence"/>
</dbReference>
<dbReference type="EMBL" id="NQVE01000050">
    <property type="protein sequence ID" value="RAL51223.1"/>
    <property type="molecule type" value="Genomic_DNA"/>
</dbReference>
<evidence type="ECO:0000313" key="5">
    <source>
        <dbReference type="EMBL" id="RAL51223.1"/>
    </source>
</evidence>
<sequence length="450" mass="50816">MISIRVSTISNTWRARHRRPLILDSLICRRPCRCKPHSFIPSASPSKAPAQVDAEFTADFLQWLELKAGTEISSALSIGESTFGRSLFAQTHIKAGDCILKVPYSVQVSSNNLPLRINSLLGDQVSNVAKVALLVLYEQKLGEKSEWAPYIRRLPQPAEMHNTIFWKDGELEMIRPSPLYRETIRQKKIVESDFLAITEALCHFPKLHMVITLDDFKYAYALVTSRAWESFSGVSMVIADRDYAPGAQVLIRYGKFSNATLLLDFGFTLPYNTHDQVDVKLDLPLEDHLSSMKLELLSRHCTPTITDDLGFTSAENSFTLKEVRSAHGKGRGIPQSCRAYARVLCSKSPQEINDFAKEAAENDGRLARGPLRDTCREIEAHQFLLLRITELIYLYDASLESLEQMTSLDTVNKNASRHQMAYDVLRGELRVLKSAAEWLETYCKKLLNAS</sequence>
<evidence type="ECO:0000256" key="3">
    <source>
        <dbReference type="ARBA" id="ARBA00022691"/>
    </source>
</evidence>
<evidence type="ECO:0000313" key="6">
    <source>
        <dbReference type="Proteomes" id="UP000249390"/>
    </source>
</evidence>
<gene>
    <name evidence="5" type="ORF">DM860_010725</name>
</gene>
<feature type="domain" description="Rubisco LSMT substrate-binding" evidence="4">
    <location>
        <begin position="286"/>
        <end position="432"/>
    </location>
</feature>
<keyword evidence="2" id="KW-0808">Transferase</keyword>
<reference evidence="5 6" key="1">
    <citation type="submission" date="2018-06" db="EMBL/GenBank/DDBJ databases">
        <title>The Genome of Cuscuta australis (Dodder) Provides Insight into the Evolution of Plant Parasitism.</title>
        <authorList>
            <person name="Liu H."/>
        </authorList>
    </citation>
    <scope>NUCLEOTIDE SEQUENCE [LARGE SCALE GENOMIC DNA]</scope>
    <source>
        <strain evidence="6">cv. Yunnan</strain>
        <tissue evidence="5">Vines</tissue>
    </source>
</reference>
<keyword evidence="6" id="KW-1185">Reference proteome</keyword>
<evidence type="ECO:0000259" key="4">
    <source>
        <dbReference type="Pfam" id="PF09273"/>
    </source>
</evidence>
<dbReference type="PANTHER" id="PTHR13271:SF134">
    <property type="entry name" value="OS01G0976450 PROTEIN"/>
    <property type="match status" value="1"/>
</dbReference>
<name>A0A328E418_9ASTE</name>
<evidence type="ECO:0000256" key="1">
    <source>
        <dbReference type="ARBA" id="ARBA00022603"/>
    </source>
</evidence>
<keyword evidence="3" id="KW-0949">S-adenosyl-L-methionine</keyword>
<dbReference type="InterPro" id="IPR050600">
    <property type="entry name" value="SETD3_SETD6_MTase"/>
</dbReference>
<accession>A0A328E418</accession>
<dbReference type="SUPFAM" id="SSF81822">
    <property type="entry name" value="RuBisCo LSMT C-terminal, substrate-binding domain"/>
    <property type="match status" value="1"/>
</dbReference>
<comment type="caution">
    <text evidence="5">The sequence shown here is derived from an EMBL/GenBank/DDBJ whole genome shotgun (WGS) entry which is preliminary data.</text>
</comment>
<keyword evidence="1" id="KW-0489">Methyltransferase</keyword>
<organism evidence="5 6">
    <name type="scientific">Cuscuta australis</name>
    <dbReference type="NCBI Taxonomy" id="267555"/>
    <lineage>
        <taxon>Eukaryota</taxon>
        <taxon>Viridiplantae</taxon>
        <taxon>Streptophyta</taxon>
        <taxon>Embryophyta</taxon>
        <taxon>Tracheophyta</taxon>
        <taxon>Spermatophyta</taxon>
        <taxon>Magnoliopsida</taxon>
        <taxon>eudicotyledons</taxon>
        <taxon>Gunneridae</taxon>
        <taxon>Pentapetalae</taxon>
        <taxon>asterids</taxon>
        <taxon>lamiids</taxon>
        <taxon>Solanales</taxon>
        <taxon>Convolvulaceae</taxon>
        <taxon>Cuscuteae</taxon>
        <taxon>Cuscuta</taxon>
        <taxon>Cuscuta subgen. Grammica</taxon>
        <taxon>Cuscuta sect. Cleistogrammica</taxon>
    </lineage>
</organism>
<evidence type="ECO:0000256" key="2">
    <source>
        <dbReference type="ARBA" id="ARBA00022679"/>
    </source>
</evidence>
<dbReference type="PANTHER" id="PTHR13271">
    <property type="entry name" value="UNCHARACTERIZED PUTATIVE METHYLTRANSFERASE"/>
    <property type="match status" value="1"/>
</dbReference>
<dbReference type="SUPFAM" id="SSF82199">
    <property type="entry name" value="SET domain"/>
    <property type="match status" value="1"/>
</dbReference>
<dbReference type="InterPro" id="IPR046341">
    <property type="entry name" value="SET_dom_sf"/>
</dbReference>
<dbReference type="GO" id="GO:0032259">
    <property type="term" value="P:methylation"/>
    <property type="evidence" value="ECO:0007669"/>
    <property type="project" value="UniProtKB-KW"/>
</dbReference>
<dbReference type="Gene3D" id="3.90.1410.10">
    <property type="entry name" value="set domain protein methyltransferase, domain 1"/>
    <property type="match status" value="1"/>
</dbReference>
<dbReference type="Pfam" id="PF09273">
    <property type="entry name" value="Rubis-subs-bind"/>
    <property type="match status" value="1"/>
</dbReference>
<dbReference type="InterPro" id="IPR036464">
    <property type="entry name" value="Rubisco_LSMT_subst-bd_sf"/>
</dbReference>